<evidence type="ECO:0000313" key="2">
    <source>
        <dbReference type="EMBL" id="MBY6322305.1"/>
    </source>
</evidence>
<sequence length="148" mass="15480">MTGILVLLAVVAIAVLIGLIVRRRDGAVRAGRGAGPDDARRRALTAAGAAEGSVTVLHFSADWCGPCSAVRRVVAASVQALTDDGHRVRDVEVDMEDDPALARDFRVMSLPTTVVLDANLRERFRASGVPGSADLRAAVLAAAAPERD</sequence>
<name>A0ABS7NWB2_9NOCA</name>
<protein>
    <submittedName>
        <fullName evidence="2">Thioredoxin family protein</fullName>
    </submittedName>
</protein>
<dbReference type="CDD" id="cd02947">
    <property type="entry name" value="TRX_family"/>
    <property type="match status" value="1"/>
</dbReference>
<dbReference type="Pfam" id="PF00085">
    <property type="entry name" value="Thioredoxin"/>
    <property type="match status" value="1"/>
</dbReference>
<accession>A0ABS7NWB2</accession>
<dbReference type="PROSITE" id="PS51352">
    <property type="entry name" value="THIOREDOXIN_2"/>
    <property type="match status" value="1"/>
</dbReference>
<dbReference type="Proteomes" id="UP001520140">
    <property type="component" value="Unassembled WGS sequence"/>
</dbReference>
<dbReference type="InterPro" id="IPR017937">
    <property type="entry name" value="Thioredoxin_CS"/>
</dbReference>
<proteinExistence type="predicted"/>
<evidence type="ECO:0000313" key="3">
    <source>
        <dbReference type="Proteomes" id="UP001520140"/>
    </source>
</evidence>
<reference evidence="2 3" key="1">
    <citation type="submission" date="2020-06" db="EMBL/GenBank/DDBJ databases">
        <title>Taxonomy, biology and ecology of Rhodococcus bacteria occurring in California pistachio and other woody hosts as revealed by genome sequence analyses.</title>
        <authorList>
            <person name="Gai Y."/>
            <person name="Riely B."/>
        </authorList>
    </citation>
    <scope>NUCLEOTIDE SEQUENCE [LARGE SCALE GENOMIC DNA]</scope>
    <source>
        <strain evidence="2 3">BP-284</strain>
    </source>
</reference>
<dbReference type="InterPro" id="IPR013766">
    <property type="entry name" value="Thioredoxin_domain"/>
</dbReference>
<dbReference type="PROSITE" id="PS00194">
    <property type="entry name" value="THIOREDOXIN_1"/>
    <property type="match status" value="1"/>
</dbReference>
<dbReference type="SUPFAM" id="SSF52833">
    <property type="entry name" value="Thioredoxin-like"/>
    <property type="match status" value="1"/>
</dbReference>
<dbReference type="EMBL" id="JABUKG010000018">
    <property type="protein sequence ID" value="MBY6322305.1"/>
    <property type="molecule type" value="Genomic_DNA"/>
</dbReference>
<dbReference type="Gene3D" id="3.40.30.10">
    <property type="entry name" value="Glutaredoxin"/>
    <property type="match status" value="1"/>
</dbReference>
<keyword evidence="3" id="KW-1185">Reference proteome</keyword>
<dbReference type="RefSeq" id="WP_068102956.1">
    <property type="nucleotide sequence ID" value="NZ_FOJN01000011.1"/>
</dbReference>
<comment type="caution">
    <text evidence="2">The sequence shown here is derived from an EMBL/GenBank/DDBJ whole genome shotgun (WGS) entry which is preliminary data.</text>
</comment>
<feature type="domain" description="Thioredoxin" evidence="1">
    <location>
        <begin position="8"/>
        <end position="144"/>
    </location>
</feature>
<dbReference type="InterPro" id="IPR036249">
    <property type="entry name" value="Thioredoxin-like_sf"/>
</dbReference>
<gene>
    <name evidence="2" type="ORF">HQ605_15860</name>
</gene>
<evidence type="ECO:0000259" key="1">
    <source>
        <dbReference type="PROSITE" id="PS51352"/>
    </source>
</evidence>
<organism evidence="2 3">
    <name type="scientific">Rhodococcoides kroppenstedtii</name>
    <dbReference type="NCBI Taxonomy" id="293050"/>
    <lineage>
        <taxon>Bacteria</taxon>
        <taxon>Bacillati</taxon>
        <taxon>Actinomycetota</taxon>
        <taxon>Actinomycetes</taxon>
        <taxon>Mycobacteriales</taxon>
        <taxon>Nocardiaceae</taxon>
        <taxon>Rhodococcoides</taxon>
    </lineage>
</organism>
<dbReference type="GeneID" id="85486708"/>